<dbReference type="PROSITE" id="PS51686">
    <property type="entry name" value="SAM_MT_RSMB_NOP"/>
    <property type="match status" value="1"/>
</dbReference>
<feature type="binding site" evidence="5">
    <location>
        <position position="164"/>
    </location>
    <ligand>
        <name>S-adenosyl-L-methionine</name>
        <dbReference type="ChEBI" id="CHEBI:59789"/>
    </ligand>
</feature>
<comment type="caution">
    <text evidence="7">The sequence shown here is derived from an EMBL/GenBank/DDBJ whole genome shotgun (WGS) entry which is preliminary data.</text>
</comment>
<keyword evidence="3 5" id="KW-0949">S-adenosyl-L-methionine</keyword>
<sequence>METLKKDGYKISSANFPSDFVEFLKSNHIDPRIYDIHHKLPRYVRIIEYSRYSQEQIQSLIEQIQTDAGCMVFQVFRVPGFLAIADQTVKLSQLRASKEKRIVGIDVSSGIAVLSLSVEPGDNVLDLCCAPGAKLLYLAELVAENKDMDAENVLAKRGSATGVDISQHRAATCRSIITKYAGQNKGHVRIFVEDGTTFDAKAPAKSWWDPRVTKEAMSETLDRKRQSMSKRQMRKRQGTPWFAAHLLSTPYANSGAELYDRVLVDAECTHDGSLAHILKYKDWGWDQLKTQVVGNSRPSSVPVLQSRLLENGWRLLKPMGVLVYSTCSLSRKQNELVLAGFLSRHGEDEARVEPIDCLDHCSGLEKHDIFIGQRNESISVAFASPIWSPQTEAEWIYCGLEDKRHLFARMQNAARFDPLVSNTSGMFIARIRKLRHSSRQFEQDELVPI</sequence>
<evidence type="ECO:0000256" key="2">
    <source>
        <dbReference type="ARBA" id="ARBA00022679"/>
    </source>
</evidence>
<dbReference type="AlphaFoldDB" id="A0A9W7XKH9"/>
<feature type="domain" description="SAM-dependent MTase RsmB/NOP-type" evidence="6">
    <location>
        <begin position="32"/>
        <end position="434"/>
    </location>
</feature>
<dbReference type="PRINTS" id="PR02010">
    <property type="entry name" value="RCMT9"/>
</dbReference>
<comment type="caution">
    <text evidence="5">Lacks conserved residue(s) required for the propagation of feature annotation.</text>
</comment>
<dbReference type="PANTHER" id="PTHR22807">
    <property type="entry name" value="NOP2 YEAST -RELATED NOL1/NOP2/FMU SUN DOMAIN-CONTAINING"/>
    <property type="match status" value="1"/>
</dbReference>
<reference evidence="7" key="1">
    <citation type="submission" date="2022-07" db="EMBL/GenBank/DDBJ databases">
        <title>Phylogenomic reconstructions and comparative analyses of Kickxellomycotina fungi.</title>
        <authorList>
            <person name="Reynolds N.K."/>
            <person name="Stajich J.E."/>
            <person name="Barry K."/>
            <person name="Grigoriev I.V."/>
            <person name="Crous P."/>
            <person name="Smith M.E."/>
        </authorList>
    </citation>
    <scope>NUCLEOTIDE SEQUENCE</scope>
    <source>
        <strain evidence="7">NBRC 105413</strain>
    </source>
</reference>
<dbReference type="PANTHER" id="PTHR22807:SF16">
    <property type="entry name" value="SAM-DEPENDENT MTASE RSMB_NOP-TYPE DOMAIN-CONTAINING PROTEIN"/>
    <property type="match status" value="1"/>
</dbReference>
<feature type="binding site" evidence="5">
    <location>
        <position position="194"/>
    </location>
    <ligand>
        <name>S-adenosyl-L-methionine</name>
        <dbReference type="ChEBI" id="CHEBI:59789"/>
    </ligand>
</feature>
<proteinExistence type="inferred from homology"/>
<accession>A0A9W7XKH9</accession>
<evidence type="ECO:0000256" key="5">
    <source>
        <dbReference type="PROSITE-ProRule" id="PRU01023"/>
    </source>
</evidence>
<dbReference type="CDD" id="cd02440">
    <property type="entry name" value="AdoMet_MTases"/>
    <property type="match status" value="1"/>
</dbReference>
<dbReference type="EMBL" id="JANBOH010000109">
    <property type="protein sequence ID" value="KAJ1645384.1"/>
    <property type="molecule type" value="Genomic_DNA"/>
</dbReference>
<evidence type="ECO:0000256" key="4">
    <source>
        <dbReference type="ARBA" id="ARBA00022884"/>
    </source>
</evidence>
<dbReference type="InterPro" id="IPR029063">
    <property type="entry name" value="SAM-dependent_MTases_sf"/>
</dbReference>
<keyword evidence="4 5" id="KW-0694">RNA-binding</keyword>
<feature type="binding site" evidence="5">
    <location>
        <position position="265"/>
    </location>
    <ligand>
        <name>S-adenosyl-L-methionine</name>
        <dbReference type="ChEBI" id="CHEBI:59789"/>
    </ligand>
</feature>
<name>A0A9W7XKH9_9FUNG</name>
<keyword evidence="8" id="KW-1185">Reference proteome</keyword>
<evidence type="ECO:0000256" key="1">
    <source>
        <dbReference type="ARBA" id="ARBA00022603"/>
    </source>
</evidence>
<dbReference type="InterPro" id="IPR023267">
    <property type="entry name" value="RCMT"/>
</dbReference>
<dbReference type="InterPro" id="IPR023269">
    <property type="entry name" value="RCMT_subfamily_9"/>
</dbReference>
<evidence type="ECO:0000313" key="8">
    <source>
        <dbReference type="Proteomes" id="UP001145021"/>
    </source>
</evidence>
<evidence type="ECO:0000256" key="3">
    <source>
        <dbReference type="ARBA" id="ARBA00022691"/>
    </source>
</evidence>
<protein>
    <recommendedName>
        <fullName evidence="6">SAM-dependent MTase RsmB/NOP-type domain-containing protein</fullName>
    </recommendedName>
</protein>
<dbReference type="Pfam" id="PF01189">
    <property type="entry name" value="Methyltr_RsmB-F"/>
    <property type="match status" value="1"/>
</dbReference>
<dbReference type="Proteomes" id="UP001145021">
    <property type="component" value="Unassembled WGS sequence"/>
</dbReference>
<keyword evidence="1 5" id="KW-0489">Methyltransferase</keyword>
<dbReference type="GO" id="GO:0001510">
    <property type="term" value="P:RNA methylation"/>
    <property type="evidence" value="ECO:0007669"/>
    <property type="project" value="InterPro"/>
</dbReference>
<dbReference type="InterPro" id="IPR049560">
    <property type="entry name" value="MeTrfase_RsmB-F_NOP2_cat"/>
</dbReference>
<organism evidence="7 8">
    <name type="scientific">Coemansia asiatica</name>
    <dbReference type="NCBI Taxonomy" id="1052880"/>
    <lineage>
        <taxon>Eukaryota</taxon>
        <taxon>Fungi</taxon>
        <taxon>Fungi incertae sedis</taxon>
        <taxon>Zoopagomycota</taxon>
        <taxon>Kickxellomycotina</taxon>
        <taxon>Kickxellomycetes</taxon>
        <taxon>Kickxellales</taxon>
        <taxon>Kickxellaceae</taxon>
        <taxon>Coemansia</taxon>
    </lineage>
</organism>
<comment type="similarity">
    <text evidence="5">Belongs to the class I-like SAM-binding methyltransferase superfamily. RsmB/NOP family.</text>
</comment>
<gene>
    <name evidence="7" type="ORF">LPJ64_003042</name>
</gene>
<dbReference type="PRINTS" id="PR02008">
    <property type="entry name" value="RCMTFAMILY"/>
</dbReference>
<evidence type="ECO:0000313" key="7">
    <source>
        <dbReference type="EMBL" id="KAJ1645384.1"/>
    </source>
</evidence>
<feature type="active site" description="Nucleophile" evidence="5">
    <location>
        <position position="327"/>
    </location>
</feature>
<dbReference type="SUPFAM" id="SSF53335">
    <property type="entry name" value="S-adenosyl-L-methionine-dependent methyltransferases"/>
    <property type="match status" value="1"/>
</dbReference>
<dbReference type="GO" id="GO:0008173">
    <property type="term" value="F:RNA methyltransferase activity"/>
    <property type="evidence" value="ECO:0007669"/>
    <property type="project" value="InterPro"/>
</dbReference>
<dbReference type="GO" id="GO:0003723">
    <property type="term" value="F:RNA binding"/>
    <property type="evidence" value="ECO:0007669"/>
    <property type="project" value="UniProtKB-UniRule"/>
</dbReference>
<keyword evidence="2 5" id="KW-0808">Transferase</keyword>
<dbReference type="Gene3D" id="3.40.50.150">
    <property type="entry name" value="Vaccinia Virus protein VP39"/>
    <property type="match status" value="1"/>
</dbReference>
<dbReference type="InterPro" id="IPR001678">
    <property type="entry name" value="MeTrfase_RsmB-F_NOP2_dom"/>
</dbReference>
<evidence type="ECO:0000259" key="6">
    <source>
        <dbReference type="PROSITE" id="PS51686"/>
    </source>
</evidence>